<keyword evidence="2" id="KW-0677">Repeat</keyword>
<organism evidence="8 9">
    <name type="scientific">Rhododendron williamsianum</name>
    <dbReference type="NCBI Taxonomy" id="262921"/>
    <lineage>
        <taxon>Eukaryota</taxon>
        <taxon>Viridiplantae</taxon>
        <taxon>Streptophyta</taxon>
        <taxon>Embryophyta</taxon>
        <taxon>Tracheophyta</taxon>
        <taxon>Spermatophyta</taxon>
        <taxon>Magnoliopsida</taxon>
        <taxon>eudicotyledons</taxon>
        <taxon>Gunneridae</taxon>
        <taxon>Pentapetalae</taxon>
        <taxon>asterids</taxon>
        <taxon>Ericales</taxon>
        <taxon>Ericaceae</taxon>
        <taxon>Ericoideae</taxon>
        <taxon>Rhodoreae</taxon>
        <taxon>Rhododendron</taxon>
    </lineage>
</organism>
<evidence type="ECO:0000256" key="5">
    <source>
        <dbReference type="SAM" id="MobiDB-lite"/>
    </source>
</evidence>
<dbReference type="InterPro" id="IPR009057">
    <property type="entry name" value="Homeodomain-like_sf"/>
</dbReference>
<dbReference type="GO" id="GO:0000978">
    <property type="term" value="F:RNA polymerase II cis-regulatory region sequence-specific DNA binding"/>
    <property type="evidence" value="ECO:0007669"/>
    <property type="project" value="TreeGrafter"/>
</dbReference>
<dbReference type="PROSITE" id="PS51294">
    <property type="entry name" value="HTH_MYB"/>
    <property type="match status" value="2"/>
</dbReference>
<dbReference type="PANTHER" id="PTHR45614:SF273">
    <property type="entry name" value="MYB DOMAIN PROTEIN 100-RELATED"/>
    <property type="match status" value="1"/>
</dbReference>
<evidence type="ECO:0000313" key="8">
    <source>
        <dbReference type="EMBL" id="KAE9449120.1"/>
    </source>
</evidence>
<feature type="domain" description="HTH myb-type" evidence="7">
    <location>
        <begin position="101"/>
        <end position="151"/>
    </location>
</feature>
<dbReference type="InterPro" id="IPR001005">
    <property type="entry name" value="SANT/Myb"/>
</dbReference>
<feature type="compositionally biased region" description="Basic and acidic residues" evidence="5">
    <location>
        <begin position="175"/>
        <end position="187"/>
    </location>
</feature>
<comment type="caution">
    <text evidence="8">The sequence shown here is derived from an EMBL/GenBank/DDBJ whole genome shotgun (WGS) entry which is preliminary data.</text>
</comment>
<dbReference type="Pfam" id="PF13921">
    <property type="entry name" value="Myb_DNA-bind_6"/>
    <property type="match status" value="1"/>
</dbReference>
<dbReference type="CDD" id="cd00167">
    <property type="entry name" value="SANT"/>
    <property type="match status" value="2"/>
</dbReference>
<evidence type="ECO:0008006" key="10">
    <source>
        <dbReference type="Google" id="ProtNLM"/>
    </source>
</evidence>
<dbReference type="GO" id="GO:0000981">
    <property type="term" value="F:DNA-binding transcription factor activity, RNA polymerase II-specific"/>
    <property type="evidence" value="ECO:0007669"/>
    <property type="project" value="TreeGrafter"/>
</dbReference>
<evidence type="ECO:0000313" key="9">
    <source>
        <dbReference type="Proteomes" id="UP000428333"/>
    </source>
</evidence>
<evidence type="ECO:0000256" key="2">
    <source>
        <dbReference type="ARBA" id="ARBA00022737"/>
    </source>
</evidence>
<feature type="domain" description="Myb-like" evidence="6">
    <location>
        <begin position="97"/>
        <end position="147"/>
    </location>
</feature>
<feature type="domain" description="HTH myb-type" evidence="7">
    <location>
        <begin position="46"/>
        <end position="100"/>
    </location>
</feature>
<evidence type="ECO:0000259" key="6">
    <source>
        <dbReference type="PROSITE" id="PS50090"/>
    </source>
</evidence>
<reference evidence="8 9" key="1">
    <citation type="journal article" date="2019" name="Genome Biol. Evol.">
        <title>The Rhododendron genome and chromosomal organization provide insight into shared whole-genome duplications across the heath family (Ericaceae).</title>
        <authorList>
            <person name="Soza V.L."/>
            <person name="Lindsley D."/>
            <person name="Waalkes A."/>
            <person name="Ramage E."/>
            <person name="Patwardhan R.P."/>
            <person name="Burton J.N."/>
            <person name="Adey A."/>
            <person name="Kumar A."/>
            <person name="Qiu R."/>
            <person name="Shendure J."/>
            <person name="Hall B."/>
        </authorList>
    </citation>
    <scope>NUCLEOTIDE SEQUENCE [LARGE SCALE GENOMIC DNA]</scope>
    <source>
        <strain evidence="8">RSF 1966-606</strain>
    </source>
</reference>
<feature type="domain" description="Myb-like" evidence="6">
    <location>
        <begin position="45"/>
        <end position="96"/>
    </location>
</feature>
<proteinExistence type="predicted"/>
<sequence length="242" mass="28457">MHPNLSDEASCLTVEDKYQAKVDSKKKKKKDHEQPKESKKVYQNYPILVKGQWTPEEDRLLVQLVKLYGERKWSKIAEMLNGRVGKQCRERWHNHLRPDIKKDIWTEEEEMMLIEAHRKIGNKWAAIARKMPGRTENTVKNHWNATKRRRLNTAKRSRCKHSSILHEYIMSLTASDRRPGSEPKNHQMDQATNFDSDHHNHEAVDFGSKVFDEVLPELGREVGFGVINKEMDLLEMVYQGIF</sequence>
<dbReference type="PROSITE" id="PS50090">
    <property type="entry name" value="MYB_LIKE"/>
    <property type="match status" value="2"/>
</dbReference>
<feature type="region of interest" description="Disordered" evidence="5">
    <location>
        <begin position="19"/>
        <end position="38"/>
    </location>
</feature>
<dbReference type="PANTHER" id="PTHR45614">
    <property type="entry name" value="MYB PROTEIN-RELATED"/>
    <property type="match status" value="1"/>
</dbReference>
<dbReference type="Gene3D" id="1.10.10.60">
    <property type="entry name" value="Homeodomain-like"/>
    <property type="match status" value="2"/>
</dbReference>
<gene>
    <name evidence="8" type="ORF">C3L33_18980</name>
</gene>
<dbReference type="OrthoDB" id="2143914at2759"/>
<feature type="non-terminal residue" evidence="8">
    <location>
        <position position="1"/>
    </location>
</feature>
<dbReference type="InterPro" id="IPR050560">
    <property type="entry name" value="MYB_TF"/>
</dbReference>
<dbReference type="AlphaFoldDB" id="A0A6A4KU78"/>
<keyword evidence="3" id="KW-0238">DNA-binding</keyword>
<feature type="region of interest" description="Disordered" evidence="5">
    <location>
        <begin position="175"/>
        <end position="199"/>
    </location>
</feature>
<dbReference type="GO" id="GO:0005634">
    <property type="term" value="C:nucleus"/>
    <property type="evidence" value="ECO:0007669"/>
    <property type="project" value="UniProtKB-SubCell"/>
</dbReference>
<evidence type="ECO:0000256" key="1">
    <source>
        <dbReference type="ARBA" id="ARBA00004123"/>
    </source>
</evidence>
<dbReference type="InterPro" id="IPR017930">
    <property type="entry name" value="Myb_dom"/>
</dbReference>
<dbReference type="Proteomes" id="UP000428333">
    <property type="component" value="Linkage Group LG11"/>
</dbReference>
<keyword evidence="4" id="KW-0539">Nucleus</keyword>
<protein>
    <recommendedName>
        <fullName evidence="10">Transcription factor MYB98</fullName>
    </recommendedName>
</protein>
<comment type="subcellular location">
    <subcellularLocation>
        <location evidence="1">Nucleus</location>
    </subcellularLocation>
</comment>
<evidence type="ECO:0000256" key="3">
    <source>
        <dbReference type="ARBA" id="ARBA00023125"/>
    </source>
</evidence>
<evidence type="ECO:0000259" key="7">
    <source>
        <dbReference type="PROSITE" id="PS51294"/>
    </source>
</evidence>
<evidence type="ECO:0000256" key="4">
    <source>
        <dbReference type="ARBA" id="ARBA00023242"/>
    </source>
</evidence>
<accession>A0A6A4KU78</accession>
<name>A0A6A4KU78_9ERIC</name>
<dbReference type="FunFam" id="1.10.10.60:FF:000010">
    <property type="entry name" value="Transcriptional activator Myb isoform A"/>
    <property type="match status" value="1"/>
</dbReference>
<dbReference type="EMBL" id="QEFC01003193">
    <property type="protein sequence ID" value="KAE9449120.1"/>
    <property type="molecule type" value="Genomic_DNA"/>
</dbReference>
<dbReference type="SMART" id="SM00717">
    <property type="entry name" value="SANT"/>
    <property type="match status" value="2"/>
</dbReference>
<dbReference type="SUPFAM" id="SSF46689">
    <property type="entry name" value="Homeodomain-like"/>
    <property type="match status" value="1"/>
</dbReference>
<keyword evidence="9" id="KW-1185">Reference proteome</keyword>